<dbReference type="CDD" id="cd07385">
    <property type="entry name" value="MPP_YkuE_C"/>
    <property type="match status" value="1"/>
</dbReference>
<dbReference type="PANTHER" id="PTHR31302">
    <property type="entry name" value="TRANSMEMBRANE PROTEIN WITH METALLOPHOSPHOESTERASE DOMAIN-RELATED"/>
    <property type="match status" value="1"/>
</dbReference>
<feature type="domain" description="Calcineurin-like phosphoesterase" evidence="4">
    <location>
        <begin position="47"/>
        <end position="209"/>
    </location>
</feature>
<dbReference type="AlphaFoldDB" id="A0A7C9GWJ2"/>
<evidence type="ECO:0000259" key="4">
    <source>
        <dbReference type="Pfam" id="PF00149"/>
    </source>
</evidence>
<protein>
    <recommendedName>
        <fullName evidence="4">Calcineurin-like phosphoesterase domain-containing protein</fullName>
    </recommendedName>
</protein>
<keyword evidence="6" id="KW-1185">Reference proteome</keyword>
<dbReference type="InterPro" id="IPR004843">
    <property type="entry name" value="Calcineurin-like_PHP"/>
</dbReference>
<evidence type="ECO:0000313" key="5">
    <source>
        <dbReference type="EMBL" id="MQT18278.1"/>
    </source>
</evidence>
<feature type="region of interest" description="Disordered" evidence="3">
    <location>
        <begin position="270"/>
        <end position="296"/>
    </location>
</feature>
<dbReference type="GO" id="GO:0046872">
    <property type="term" value="F:metal ion binding"/>
    <property type="evidence" value="ECO:0007669"/>
    <property type="project" value="UniProtKB-KW"/>
</dbReference>
<reference evidence="5 6" key="1">
    <citation type="submission" date="2019-09" db="EMBL/GenBank/DDBJ databases">
        <title>Polymorphobacter sp. isolated from a lake in China.</title>
        <authorList>
            <person name="Liu Z."/>
        </authorList>
    </citation>
    <scope>NUCLEOTIDE SEQUENCE [LARGE SCALE GENOMIC DNA]</scope>
    <source>
        <strain evidence="5 6">D40P</strain>
    </source>
</reference>
<evidence type="ECO:0000313" key="6">
    <source>
        <dbReference type="Proteomes" id="UP000481327"/>
    </source>
</evidence>
<evidence type="ECO:0000256" key="1">
    <source>
        <dbReference type="ARBA" id="ARBA00022723"/>
    </source>
</evidence>
<dbReference type="PANTHER" id="PTHR31302:SF31">
    <property type="entry name" value="PHOSPHODIESTERASE YAEI"/>
    <property type="match status" value="1"/>
</dbReference>
<dbReference type="GO" id="GO:0016020">
    <property type="term" value="C:membrane"/>
    <property type="evidence" value="ECO:0007669"/>
    <property type="project" value="GOC"/>
</dbReference>
<dbReference type="InterPro" id="IPR051158">
    <property type="entry name" value="Metallophosphoesterase_sf"/>
</dbReference>
<dbReference type="EMBL" id="WIOL01000006">
    <property type="protein sequence ID" value="MQT18278.1"/>
    <property type="molecule type" value="Genomic_DNA"/>
</dbReference>
<dbReference type="RefSeq" id="WP_152578756.1">
    <property type="nucleotide sequence ID" value="NZ_JAATJI010000001.1"/>
</dbReference>
<dbReference type="SUPFAM" id="SSF56300">
    <property type="entry name" value="Metallo-dependent phosphatases"/>
    <property type="match status" value="1"/>
</dbReference>
<sequence length="296" mass="31342">MPRILLILLAAALALPVLLGAWGVMSAVQDPRIARYTVAMPGLRAPLRVIQLSDSHASAIDMPPQRLQRVVAMINARKPDLIVLTGDYVSGNPDSWTPAQTRAALAPFNDLAAPLGVYAALGNHDDRAKTAPALVAGPVRLLVGTRADAGPVTIVGADDVMRGSPAVEDMRRAIRRAPRDKPVLVIVHEPTYFQWLQTRPVLMLAGHTHGGQIKLPILGAWSINAYYAAHQRGLFRAGAQTMIVSSGLGTTNVPVRIGVPPEIVELTLVPGGQPLASGGSPPMPADQPGRKSGTDR</sequence>
<accession>A0A7C9GWJ2</accession>
<dbReference type="GO" id="GO:0009245">
    <property type="term" value="P:lipid A biosynthetic process"/>
    <property type="evidence" value="ECO:0007669"/>
    <property type="project" value="TreeGrafter"/>
</dbReference>
<dbReference type="Gene3D" id="3.60.21.10">
    <property type="match status" value="1"/>
</dbReference>
<proteinExistence type="predicted"/>
<dbReference type="GO" id="GO:0008758">
    <property type="term" value="F:UDP-2,3-diacylglucosamine hydrolase activity"/>
    <property type="evidence" value="ECO:0007669"/>
    <property type="project" value="TreeGrafter"/>
</dbReference>
<dbReference type="OrthoDB" id="9780884at2"/>
<keyword evidence="2" id="KW-0378">Hydrolase</keyword>
<dbReference type="Pfam" id="PF00149">
    <property type="entry name" value="Metallophos"/>
    <property type="match status" value="1"/>
</dbReference>
<keyword evidence="1" id="KW-0479">Metal-binding</keyword>
<name>A0A7C9GWJ2_9SPHN</name>
<evidence type="ECO:0000256" key="3">
    <source>
        <dbReference type="SAM" id="MobiDB-lite"/>
    </source>
</evidence>
<evidence type="ECO:0000256" key="2">
    <source>
        <dbReference type="ARBA" id="ARBA00022801"/>
    </source>
</evidence>
<organism evidence="5 6">
    <name type="scientific">Sandarakinorhabdus fusca</name>
    <dbReference type="NCBI Taxonomy" id="1439888"/>
    <lineage>
        <taxon>Bacteria</taxon>
        <taxon>Pseudomonadati</taxon>
        <taxon>Pseudomonadota</taxon>
        <taxon>Alphaproteobacteria</taxon>
        <taxon>Sphingomonadales</taxon>
        <taxon>Sphingosinicellaceae</taxon>
        <taxon>Sandarakinorhabdus</taxon>
    </lineage>
</organism>
<dbReference type="Proteomes" id="UP000481327">
    <property type="component" value="Unassembled WGS sequence"/>
</dbReference>
<comment type="caution">
    <text evidence="5">The sequence shown here is derived from an EMBL/GenBank/DDBJ whole genome shotgun (WGS) entry which is preliminary data.</text>
</comment>
<gene>
    <name evidence="5" type="ORF">F3168_13540</name>
</gene>
<dbReference type="InterPro" id="IPR029052">
    <property type="entry name" value="Metallo-depent_PP-like"/>
</dbReference>